<accession>A0A183FHS9</accession>
<dbReference type="OrthoDB" id="10006939at2759"/>
<feature type="compositionally biased region" description="Basic and acidic residues" evidence="2">
    <location>
        <begin position="30"/>
        <end position="42"/>
    </location>
</feature>
<feature type="compositionally biased region" description="Basic and acidic residues" evidence="2">
    <location>
        <begin position="68"/>
        <end position="83"/>
    </location>
</feature>
<name>A0A183FHS9_HELPZ</name>
<dbReference type="GO" id="GO:0005634">
    <property type="term" value="C:nucleus"/>
    <property type="evidence" value="ECO:0007669"/>
    <property type="project" value="UniProtKB-SubCell"/>
</dbReference>
<dbReference type="SUPFAM" id="SSF46689">
    <property type="entry name" value="Homeodomain-like"/>
    <property type="match status" value="1"/>
</dbReference>
<proteinExistence type="predicted"/>
<dbReference type="AlphaFoldDB" id="A0A183FHS9"/>
<feature type="region of interest" description="Disordered" evidence="2">
    <location>
        <begin position="29"/>
        <end position="83"/>
    </location>
</feature>
<accession>A0A3P7X2R0</accession>
<dbReference type="Proteomes" id="UP000050761">
    <property type="component" value="Unassembled WGS sequence"/>
</dbReference>
<evidence type="ECO:0000256" key="2">
    <source>
        <dbReference type="SAM" id="MobiDB-lite"/>
    </source>
</evidence>
<comment type="subcellular location">
    <subcellularLocation>
        <location evidence="1">Nucleus</location>
    </subcellularLocation>
</comment>
<sequence length="83" mass="9572">MEKLYIEGVRYEDIARLGIAKSAVYSNLNRQKENGAMEDRPRSGRSKTAFTSDVVKEIREKVRKSRRSMRELSHDKGISKLSI</sequence>
<reference evidence="3 4" key="1">
    <citation type="submission" date="2018-11" db="EMBL/GenBank/DDBJ databases">
        <authorList>
            <consortium name="Pathogen Informatics"/>
        </authorList>
    </citation>
    <scope>NUCLEOTIDE SEQUENCE [LARGE SCALE GENOMIC DNA]</scope>
</reference>
<protein>
    <submittedName>
        <fullName evidence="5">Helix-turn-helix domain-containing protein</fullName>
    </submittedName>
</protein>
<evidence type="ECO:0000313" key="4">
    <source>
        <dbReference type="Proteomes" id="UP000050761"/>
    </source>
</evidence>
<dbReference type="EMBL" id="UZAH01025649">
    <property type="protein sequence ID" value="VDO67970.1"/>
    <property type="molecule type" value="Genomic_DNA"/>
</dbReference>
<dbReference type="WBParaSite" id="HPBE_0000636801-mRNA-1">
    <property type="protein sequence ID" value="HPBE_0000636801-mRNA-1"/>
    <property type="gene ID" value="HPBE_0000636801"/>
</dbReference>
<gene>
    <name evidence="3" type="ORF">HPBE_LOCUS6369</name>
</gene>
<reference evidence="5" key="2">
    <citation type="submission" date="2019-09" db="UniProtKB">
        <authorList>
            <consortium name="WormBaseParasite"/>
        </authorList>
    </citation>
    <scope>IDENTIFICATION</scope>
</reference>
<dbReference type="InterPro" id="IPR009057">
    <property type="entry name" value="Homeodomain-like_sf"/>
</dbReference>
<evidence type="ECO:0000313" key="5">
    <source>
        <dbReference type="WBParaSite" id="HPBE_0000636801-mRNA-1"/>
    </source>
</evidence>
<keyword evidence="4" id="KW-1185">Reference proteome</keyword>
<organism evidence="4 5">
    <name type="scientific">Heligmosomoides polygyrus</name>
    <name type="common">Parasitic roundworm</name>
    <dbReference type="NCBI Taxonomy" id="6339"/>
    <lineage>
        <taxon>Eukaryota</taxon>
        <taxon>Metazoa</taxon>
        <taxon>Ecdysozoa</taxon>
        <taxon>Nematoda</taxon>
        <taxon>Chromadorea</taxon>
        <taxon>Rhabditida</taxon>
        <taxon>Rhabditina</taxon>
        <taxon>Rhabditomorpha</taxon>
        <taxon>Strongyloidea</taxon>
        <taxon>Heligmosomidae</taxon>
        <taxon>Heligmosomoides</taxon>
    </lineage>
</organism>
<evidence type="ECO:0000256" key="1">
    <source>
        <dbReference type="ARBA" id="ARBA00004123"/>
    </source>
</evidence>
<evidence type="ECO:0000313" key="3">
    <source>
        <dbReference type="EMBL" id="VDO67970.1"/>
    </source>
</evidence>